<keyword evidence="4" id="KW-0677">Repeat</keyword>
<keyword evidence="5" id="KW-0833">Ubl conjugation pathway</keyword>
<dbReference type="PANTHER" id="PTHR15354:SF1">
    <property type="entry name" value="LEUCINE-RICH REPEAT-CONTAINING PROTEIN 41"/>
    <property type="match status" value="1"/>
</dbReference>
<dbReference type="AlphaFoldDB" id="A0A8C1ZIB8"/>
<dbReference type="SUPFAM" id="SSF52047">
    <property type="entry name" value="RNI-like"/>
    <property type="match status" value="1"/>
</dbReference>
<dbReference type="Ensembl" id="ENSCCRT00015083577.1">
    <property type="protein sequence ID" value="ENSCCRP00015080930.1"/>
    <property type="gene ID" value="ENSCCRG00015032723.1"/>
</dbReference>
<sequence>MEARLCKCASSKLLKTWMSWKERLRVSFTIIIFFCQSQIKTQYVTLPFVDIKDVMENTWTLIFFPCLDVDLPVSLLKDLLPHLNIYYLDRIETAAASKGISTSVIWAAIWRDLDQTWRWRLKSALPDQDWKQRCLERLFHMVLFTQVRRGGSYLSDLSESSILSMTVKHVRVLSLHTSTRNISRLASGDLRPILSSLEKGVTSLKLLDAKSLFKHGRKHVLFVLHRLLDHGSVIEVVLRRNPDSSFLSWLTSRRRGHQLSVSSTPEASHRSVVGEFDSRCRAELEEPAAKRLALDMEENPEVLCSEFSSSSSPADRCPEGQIHSLDFEVSKCEILTTVSRILPTWLCLHTLHLHSDWLISEQEMSVLVESLRRLFLNPGCSLTDLSISHVSGHTHLISILRACLTLKNLCLEICPPAVRNTWRPQPRFTENRELCLEKLTVRSTGPMTVTCFLPVLKSAPKLNSLHFTGIHLSQQFFHTLTGSNPSLKVLKLEDINLSDHHQEILQFLEHSVLEELCFRDCRLLDKCAVKKDFLLPFVEALKGISSLRTLMLAQNRLATSAIEIAKLFSGCRPSKITRVDLSSNFILPAELLEFAQLLETYRPVQRLTLDLRSNPLDRDPEVKGQALRKLIPYCNILTDDWDSRSTMADHISVM</sequence>
<dbReference type="PANTHER" id="PTHR15354">
    <property type="entry name" value="MUF1"/>
    <property type="match status" value="1"/>
</dbReference>
<dbReference type="InterPro" id="IPR026137">
    <property type="entry name" value="Leu_rpt_41"/>
</dbReference>
<evidence type="ECO:0000313" key="6">
    <source>
        <dbReference type="Ensembl" id="ENSCCRP00015080930.1"/>
    </source>
</evidence>
<organism evidence="6 7">
    <name type="scientific">Cyprinus carpio</name>
    <name type="common">Common carp</name>
    <dbReference type="NCBI Taxonomy" id="7962"/>
    <lineage>
        <taxon>Eukaryota</taxon>
        <taxon>Metazoa</taxon>
        <taxon>Chordata</taxon>
        <taxon>Craniata</taxon>
        <taxon>Vertebrata</taxon>
        <taxon>Euteleostomi</taxon>
        <taxon>Actinopterygii</taxon>
        <taxon>Neopterygii</taxon>
        <taxon>Teleostei</taxon>
        <taxon>Ostariophysi</taxon>
        <taxon>Cypriniformes</taxon>
        <taxon>Cyprinidae</taxon>
        <taxon>Cyprininae</taxon>
        <taxon>Cyprinus</taxon>
    </lineage>
</organism>
<protein>
    <recommendedName>
        <fullName evidence="1">Leucine-rich repeat-containing protein 41</fullName>
    </recommendedName>
</protein>
<evidence type="ECO:0000256" key="4">
    <source>
        <dbReference type="ARBA" id="ARBA00022737"/>
    </source>
</evidence>
<evidence type="ECO:0000256" key="5">
    <source>
        <dbReference type="ARBA" id="ARBA00022786"/>
    </source>
</evidence>
<keyword evidence="2" id="KW-0597">Phosphoprotein</keyword>
<evidence type="ECO:0000313" key="7">
    <source>
        <dbReference type="Proteomes" id="UP000694700"/>
    </source>
</evidence>
<keyword evidence="3" id="KW-0433">Leucine-rich repeat</keyword>
<dbReference type="Gene3D" id="3.80.10.10">
    <property type="entry name" value="Ribonuclease Inhibitor"/>
    <property type="match status" value="1"/>
</dbReference>
<evidence type="ECO:0000256" key="1">
    <source>
        <dbReference type="ARBA" id="ARBA00014201"/>
    </source>
</evidence>
<reference evidence="6" key="1">
    <citation type="submission" date="2025-08" db="UniProtKB">
        <authorList>
            <consortium name="Ensembl"/>
        </authorList>
    </citation>
    <scope>IDENTIFICATION</scope>
</reference>
<dbReference type="Proteomes" id="UP000694700">
    <property type="component" value="Unplaced"/>
</dbReference>
<proteinExistence type="predicted"/>
<dbReference type="InterPro" id="IPR032675">
    <property type="entry name" value="LRR_dom_sf"/>
</dbReference>
<accession>A0A8C1ZIB8</accession>
<evidence type="ECO:0000256" key="2">
    <source>
        <dbReference type="ARBA" id="ARBA00022553"/>
    </source>
</evidence>
<name>A0A8C1ZIB8_CYPCA</name>
<evidence type="ECO:0000256" key="3">
    <source>
        <dbReference type="ARBA" id="ARBA00022614"/>
    </source>
</evidence>